<organism evidence="7 8">
    <name type="scientific">Martelella endophytica</name>
    <dbReference type="NCBI Taxonomy" id="1486262"/>
    <lineage>
        <taxon>Bacteria</taxon>
        <taxon>Pseudomonadati</taxon>
        <taxon>Pseudomonadota</taxon>
        <taxon>Alphaproteobacteria</taxon>
        <taxon>Hyphomicrobiales</taxon>
        <taxon>Aurantimonadaceae</taxon>
        <taxon>Martelella</taxon>
    </lineage>
</organism>
<evidence type="ECO:0000256" key="4">
    <source>
        <dbReference type="ARBA" id="ARBA00023004"/>
    </source>
</evidence>
<evidence type="ECO:0000313" key="7">
    <source>
        <dbReference type="EMBL" id="AJY48293.1"/>
    </source>
</evidence>
<dbReference type="GO" id="GO:0046872">
    <property type="term" value="F:metal ion binding"/>
    <property type="evidence" value="ECO:0007669"/>
    <property type="project" value="UniProtKB-KW"/>
</dbReference>
<dbReference type="PANTHER" id="PTHR10543:SF89">
    <property type="entry name" value="CAROTENOID 9,10(9',10')-CLEAVAGE DIOXYGENASE 1"/>
    <property type="match status" value="1"/>
</dbReference>
<reference evidence="7 8" key="1">
    <citation type="journal article" date="2015" name="Genome Announc.">
        <title>Complete genome sequence of Martelella endophytica YC6887, which has antifungal activity associated with a halophyte.</title>
        <authorList>
            <person name="Khan A."/>
            <person name="Khan H."/>
            <person name="Chung E.J."/>
            <person name="Hossain M.T."/>
            <person name="Chung Y.R."/>
        </authorList>
    </citation>
    <scope>NUCLEOTIDE SEQUENCE [LARGE SCALE GENOMIC DNA]</scope>
    <source>
        <strain evidence="7">YC6887</strain>
    </source>
</reference>
<dbReference type="Pfam" id="PF03055">
    <property type="entry name" value="RPE65"/>
    <property type="match status" value="1"/>
</dbReference>
<sequence length="462" mass="51245">MSWRSDNPHLTGNFAPVGTEIDSERLEVLEGAIPEGLAGAYIRNGPNPRYQPSSYNYPLEGDGMLHAVSFENGIARYRNRYVRTRSFEIEDLAGHAVFGGLMSPSPVDAKYLGPDDDPENPFKASAFVSVMQHGDHLLALGEGEPAWEIGPDLETRGPWMAGTGSPILMGAHNRVHPVTGDLFALNYDLMSPTVTIHHIGRDGRLRRSFDVGLAAPSMIHDFVLTERYLVLLIGPAVFDLQKMMEGGSFIQWRGDLGTRIAVVPLDGGKPRWFEAEAFFVFHFANGFERSSEIVIDYVRHQKLYFGYGERNSEPPRLHRLVLDTTSGRIREQPWFEKVVEFPRIDERRTSVSNRYIFAPTLTETLTGGNGASGTFNCLLRVDTETGDISAHDFGNRIAGEAVFIPHGNGETAGWLATYVYDPETDGSELVLLDAGRISDEPVLRLRLPQRVPQGLHGAWVPA</sequence>
<keyword evidence="6" id="KW-0223">Dioxygenase</keyword>
<dbReference type="InterPro" id="IPR004294">
    <property type="entry name" value="Carotenoid_Oase"/>
</dbReference>
<gene>
    <name evidence="7" type="ORF">TM49_16980</name>
</gene>
<dbReference type="GO" id="GO:0010436">
    <property type="term" value="F:carotenoid dioxygenase activity"/>
    <property type="evidence" value="ECO:0007669"/>
    <property type="project" value="TreeGrafter"/>
</dbReference>
<proteinExistence type="inferred from homology"/>
<evidence type="ECO:0000256" key="2">
    <source>
        <dbReference type="ARBA" id="ARBA00022723"/>
    </source>
</evidence>
<dbReference type="PANTHER" id="PTHR10543">
    <property type="entry name" value="BETA-CAROTENE DIOXYGENASE"/>
    <property type="match status" value="1"/>
</dbReference>
<dbReference type="HOGENOM" id="CLU_016472_0_2_5"/>
<dbReference type="EC" id="1.13.11.-" evidence="6"/>
<dbReference type="PATRIC" id="fig|1486262.3.peg.3514"/>
<feature type="binding site" evidence="5">
    <location>
        <position position="172"/>
    </location>
    <ligand>
        <name>Fe cation</name>
        <dbReference type="ChEBI" id="CHEBI:24875"/>
        <note>catalytic</note>
    </ligand>
</feature>
<feature type="binding site" evidence="5">
    <location>
        <position position="456"/>
    </location>
    <ligand>
        <name>Fe cation</name>
        <dbReference type="ChEBI" id="CHEBI:24875"/>
        <note>catalytic</note>
    </ligand>
</feature>
<protein>
    <recommendedName>
        <fullName evidence="6">Dioxygenase</fullName>
        <ecNumber evidence="6">1.13.11.-</ecNumber>
    </recommendedName>
</protein>
<keyword evidence="8" id="KW-1185">Reference proteome</keyword>
<evidence type="ECO:0000256" key="1">
    <source>
        <dbReference type="ARBA" id="ARBA00006787"/>
    </source>
</evidence>
<evidence type="ECO:0000256" key="6">
    <source>
        <dbReference type="RuleBase" id="RU364048"/>
    </source>
</evidence>
<feature type="binding site" evidence="5">
    <location>
        <position position="220"/>
    </location>
    <ligand>
        <name>Fe cation</name>
        <dbReference type="ChEBI" id="CHEBI:24875"/>
        <note>catalytic</note>
    </ligand>
</feature>
<keyword evidence="4 5" id="KW-0408">Iron</keyword>
<dbReference type="GO" id="GO:0016121">
    <property type="term" value="P:carotene catabolic process"/>
    <property type="evidence" value="ECO:0007669"/>
    <property type="project" value="TreeGrafter"/>
</dbReference>
<dbReference type="AlphaFoldDB" id="A0A0D5LXV9"/>
<dbReference type="KEGG" id="mey:TM49_16980"/>
<accession>A0A0D5LXV9</accession>
<feature type="binding site" evidence="5">
    <location>
        <position position="282"/>
    </location>
    <ligand>
        <name>Fe cation</name>
        <dbReference type="ChEBI" id="CHEBI:24875"/>
        <note>catalytic</note>
    </ligand>
</feature>
<dbReference type="Proteomes" id="UP000032611">
    <property type="component" value="Chromosome"/>
</dbReference>
<name>A0A0D5LXV9_MAREN</name>
<evidence type="ECO:0000313" key="8">
    <source>
        <dbReference type="Proteomes" id="UP000032611"/>
    </source>
</evidence>
<comment type="similarity">
    <text evidence="1 6">Belongs to the carotenoid oxygenase family.</text>
</comment>
<evidence type="ECO:0000256" key="5">
    <source>
        <dbReference type="PIRSR" id="PIRSR604294-1"/>
    </source>
</evidence>
<dbReference type="EMBL" id="CP010803">
    <property type="protein sequence ID" value="AJY48293.1"/>
    <property type="molecule type" value="Genomic_DNA"/>
</dbReference>
<evidence type="ECO:0000256" key="3">
    <source>
        <dbReference type="ARBA" id="ARBA00023002"/>
    </source>
</evidence>
<keyword evidence="3 6" id="KW-0560">Oxidoreductase</keyword>
<dbReference type="STRING" id="1486262.TM49_16980"/>
<keyword evidence="2 5" id="KW-0479">Metal-binding</keyword>
<comment type="cofactor">
    <cofactor evidence="5 6">
        <name>Fe(2+)</name>
        <dbReference type="ChEBI" id="CHEBI:29033"/>
    </cofactor>
    <text evidence="5 6">Binds 1 Fe(2+) ion per subunit.</text>
</comment>